<evidence type="ECO:0000313" key="1">
    <source>
        <dbReference type="EMBL" id="KKA21376.1"/>
    </source>
</evidence>
<proteinExistence type="predicted"/>
<accession>A0A0F4YU44</accession>
<protein>
    <submittedName>
        <fullName evidence="1">Uncharacterized protein</fullName>
    </submittedName>
</protein>
<sequence length="228" mass="25416">MAEVMYSGCRTLGSEVSRLSAFSNFSAQDVLIWVPPFILKMPLLIVTSGEEARHLHRNVIGAGTPDFNSQMYARLRFKPPKEQFLSNKQMESPLILLPKTLLRNSLPQTCCSECYVGTRSVILPTLVAVRPSGSNGQPTFENGMSLETFRDMRNANLTSERGPFRAYEPTEVGEPWPLTFSLRGLSPLSEAIMGLRDFEAPDVSTDLAIRFGPDRDLAWQHIAVIVPE</sequence>
<gene>
    <name evidence="1" type="ORF">T310_4593</name>
</gene>
<organism evidence="1 2">
    <name type="scientific">Rasamsonia emersonii (strain ATCC 16479 / CBS 393.64 / IMI 116815)</name>
    <dbReference type="NCBI Taxonomy" id="1408163"/>
    <lineage>
        <taxon>Eukaryota</taxon>
        <taxon>Fungi</taxon>
        <taxon>Dikarya</taxon>
        <taxon>Ascomycota</taxon>
        <taxon>Pezizomycotina</taxon>
        <taxon>Eurotiomycetes</taxon>
        <taxon>Eurotiomycetidae</taxon>
        <taxon>Eurotiales</taxon>
        <taxon>Trichocomaceae</taxon>
        <taxon>Rasamsonia</taxon>
    </lineage>
</organism>
<dbReference type="EMBL" id="LASV01000187">
    <property type="protein sequence ID" value="KKA21376.1"/>
    <property type="molecule type" value="Genomic_DNA"/>
</dbReference>
<dbReference type="OrthoDB" id="10691217at2759"/>
<comment type="caution">
    <text evidence="1">The sequence shown here is derived from an EMBL/GenBank/DDBJ whole genome shotgun (WGS) entry which is preliminary data.</text>
</comment>
<dbReference type="GeneID" id="25316941"/>
<evidence type="ECO:0000313" key="2">
    <source>
        <dbReference type="Proteomes" id="UP000053958"/>
    </source>
</evidence>
<keyword evidence="2" id="KW-1185">Reference proteome</keyword>
<dbReference type="RefSeq" id="XP_013327988.1">
    <property type="nucleotide sequence ID" value="XM_013472534.1"/>
</dbReference>
<dbReference type="Proteomes" id="UP000053958">
    <property type="component" value="Unassembled WGS sequence"/>
</dbReference>
<dbReference type="AlphaFoldDB" id="A0A0F4YU44"/>
<reference evidence="1 2" key="1">
    <citation type="submission" date="2015-04" db="EMBL/GenBank/DDBJ databases">
        <authorList>
            <person name="Heijne W.H."/>
            <person name="Fedorova N.D."/>
            <person name="Nierman W.C."/>
            <person name="Vollebregt A.W."/>
            <person name="Zhao Z."/>
            <person name="Wu L."/>
            <person name="Kumar M."/>
            <person name="Stam H."/>
            <person name="van den Berg M.A."/>
            <person name="Pel H.J."/>
        </authorList>
    </citation>
    <scope>NUCLEOTIDE SEQUENCE [LARGE SCALE GENOMIC DNA]</scope>
    <source>
        <strain evidence="1 2">CBS 393.64</strain>
    </source>
</reference>
<name>A0A0F4YU44_RASE3</name>